<sequence length="2264" mass="252211">MTISYTKPQIPWKEVAMPNWRERGYVPDSDDDDDEEDRDSDIQHENSHDNITVSHTGEAKEVTASHCEDSRDKSANPTVPDSDFLENGAEIQHLRQAERTTEVTEHGRQALSESDDIPTSTATRLQAEIRKGLDTVRDVLRFLPSAVDSDSDSPLSSVPPSGQNTPRDPGRNKAQDVLESLYPASDEHADRTPSLASHSAGNAARGSASVETRPAVVNDVAVAQFQVSHNLPPHADENPPRRRSFRPRAPIQLHPYALEDARYRQTWSASGLKPVRVPEITSRAEKTSNEESQDTTAYESSQMDSFDGAARELSPILDAPDDSRSADNDESQSPIRGTRVRQPSPLSDLSDDLPDLPEILNSRAPTPSVLQLRKLKQRSRREPRTGKDGFHIYEPPDDIPVAQQPSGRHRASSAIPLSPPWSRAGRSSQDAVLAPSADVAGGNSTPAGLPTPLVSSDKHASKRSFAEIIDFSGSESEIIDISDEPGASSSSEQNSGDESRGVQQLRRKIKGVLPASWLKLDMKQNQKPRSSSPHHIQYSPIRSAPEKGVAKHVRSSRRHAREPGPMHIIEDDPTDPNTSSESDTELRVTTEMDDVQYDLPMTYDDDVMEDNTVDAMLAPRVRNSNVPRRQRRLSGVWSKKGSERSRKIAGVGRPVSHYGGEPKAFVRAKKQARPSKKIKRHHRNTAITILDAPGFKQKNIPRFLRIASRRRGDTSEARHQDPSKKFFRLATTRDTQDVNESLKRWRTRRHEIHPAVHFNSGDGAPSRATPSVPEPRGVNTVNDANVEALAQDRRLRDQGVANSDPQLNSLKQSTKTTLQRIRRNLHRACSPLEESPGPSVGSPSVILDYFKPRILNRSHLISRRLNHLELRPVVPNEASSSQLDPFAIQKRIPRHPGARREQPTHDTAWQNRTRAPSQAVLPLTGLPQCLTPRERPRQIRLDIMASRGDLSQPPREPSRPRPPKKQRPIDLVTRSDDQGDILCLQGLSLNEEMDIITSTVRYPPGGGSLLNTGIPPGAEPVRSSLIGVTLSAMANRAGLFETGWIVNTITTPKSQHTLEAAGWSSATETILRDIFKEILEITCKDVVALNLSTHERIELLKNAADSIEAVVIYINESLTFSGEHDLEAFLLLTSRYMEEIWRAMAECEAVTSDPYTSHSLKVLNGLLLLGYQTAQRAMAIASPNSVGTAISETRKNMARFAWELAFREEHIVHLFAYISAPAGIDPALDARRSRYSAEIETIILVHALGPHQGWMFYMQNILFADDNARETHQLQSRSESLSCTVLVLGCILSVSGSEGLLSTYGMQSSMSLGSSLAGMLVGRVSEFLKAFIEYKTKYSKRLRKQSLIVQKLGQLGLIMFRWCLLLARNYLQDLADDLLKAMFKYYSENGMTGLFSPPAPAGMNTMPQFLKDQVPARELLPADDDTDFDIFLKLTAIALTPQLPAIYDTAEDMKKFQLRKRSLLFLMLPNRGRDLTAETLSVFNEDKDLAVTDFAGIANRYSLFATLYHYAPNESKPVLTQISNYVEFSTAHGRVREVVLECWTSFVRSVLAQPSNGGRLQELGHWIRQMFFSMCAKLDNIPQNNNVAAADESLRAEYHVHRINRSTTIDCLRQVAARYCAALGLCANEEQVSCLLPQEEVSSLILRCYANQGLGDNVVGQVFCILTSYIKKGLKKEREAFLLFRRDLRGLLVDQLTRNKEQDEPEFERLLVSMAEAWYALGRVMVTEGPANWDQFLNDWSPMSFPQIADGENGRHCQVLLMSKIAAERGAVLAEPYPFIHVLLRSVLGPVLVGSKISFVHRLLNQLMESIPEAFALDGLRQNLSGGVRPFFLDKFDVINHRFAIVDHFIRYAFVVRPAADESLLGDLTNGQWNDLMTMIPKILKRTMTQVHGEGQADWMTFSQKVLFRLILYGGPAFGSGPLLAGLHEGDIESNAFRLERLFVSSPGRNKPTDFDNGYTAKVFLSAVESACLRRKEDVLVSHMANIFAASNPDYIEDDGSFVLDISGQLDFLKAVFPAYIETALDDTHPSMLFAVPVLDIAIDILRRLEGRIDVEDQARMGSFAELITVWMRAAVKAMQHSMPTPLKENGWQVETVRRLVDLVAAGGGRWAHLRNLFPSSIDILGVQQLVQAYACYTFDYVCSTAGFDLGVPPSDPTFWEERNGAESWTVDFGFEIEDVLLPERILAIRNDAANELRAVGREWYKVGFTSHGPVWELRRGGSPAMAQAKGGAVIEGAMFVALQEAVKRLQRVLVLLGLVDEVL</sequence>
<feature type="region of interest" description="Disordered" evidence="1">
    <location>
        <begin position="1"/>
        <end position="122"/>
    </location>
</feature>
<feature type="region of interest" description="Disordered" evidence="1">
    <location>
        <begin position="145"/>
        <end position="211"/>
    </location>
</feature>
<feature type="compositionally biased region" description="Polar residues" evidence="1">
    <location>
        <begin position="523"/>
        <end position="534"/>
    </location>
</feature>
<evidence type="ECO:0008006" key="4">
    <source>
        <dbReference type="Google" id="ProtNLM"/>
    </source>
</evidence>
<feature type="compositionally biased region" description="Basic and acidic residues" evidence="1">
    <location>
        <begin position="92"/>
        <end position="108"/>
    </location>
</feature>
<dbReference type="PANTHER" id="PTHR28122">
    <property type="entry name" value="E3 UBIQUITIN-PROTEIN LIGASE SUBSTRATE RECEPTOR MMS22"/>
    <property type="match status" value="1"/>
</dbReference>
<accession>A0A1C1D090</accession>
<feature type="region of interest" description="Disordered" evidence="1">
    <location>
        <begin position="877"/>
        <end position="975"/>
    </location>
</feature>
<dbReference type="InterPro" id="IPR019021">
    <property type="entry name" value="Mms22"/>
</dbReference>
<reference evidence="3" key="1">
    <citation type="submission" date="2015-07" db="EMBL/GenBank/DDBJ databases">
        <authorList>
            <person name="Teixeira M.M."/>
            <person name="Souza R.C."/>
            <person name="Almeida L.G."/>
            <person name="Vicente V.A."/>
            <person name="de Hoog S."/>
            <person name="Bocca A.L."/>
            <person name="de Almeida S.R."/>
            <person name="Vasconcelos A.T."/>
            <person name="Felipe M.S."/>
        </authorList>
    </citation>
    <scope>NUCLEOTIDE SEQUENCE [LARGE SCALE GENOMIC DNA]</scope>
    <source>
        <strain evidence="3">KSF</strain>
    </source>
</reference>
<feature type="region of interest" description="Disordered" evidence="1">
    <location>
        <begin position="756"/>
        <end position="779"/>
    </location>
</feature>
<name>A0A1C1D090_9EURO</name>
<dbReference type="AlphaFoldDB" id="A0A1C1D090"/>
<feature type="compositionally biased region" description="Basic and acidic residues" evidence="1">
    <location>
        <begin position="561"/>
        <end position="570"/>
    </location>
</feature>
<feature type="region of interest" description="Disordered" evidence="1">
    <location>
        <begin position="278"/>
        <end position="460"/>
    </location>
</feature>
<dbReference type="VEuPathDB" id="FungiDB:G647_09440"/>
<dbReference type="STRING" id="86049.A0A1C1D090"/>
<feature type="region of interest" description="Disordered" evidence="1">
    <location>
        <begin position="626"/>
        <end position="656"/>
    </location>
</feature>
<feature type="compositionally biased region" description="Acidic residues" evidence="1">
    <location>
        <begin position="28"/>
        <end position="39"/>
    </location>
</feature>
<feature type="compositionally biased region" description="Basic residues" evidence="1">
    <location>
        <begin position="550"/>
        <end position="560"/>
    </location>
</feature>
<feature type="region of interest" description="Disordered" evidence="1">
    <location>
        <begin position="228"/>
        <end position="248"/>
    </location>
</feature>
<feature type="compositionally biased region" description="Low complexity" evidence="1">
    <location>
        <begin position="145"/>
        <end position="161"/>
    </location>
</feature>
<feature type="compositionally biased region" description="Polar residues" evidence="1">
    <location>
        <begin position="294"/>
        <end position="304"/>
    </location>
</feature>
<dbReference type="PANTHER" id="PTHR28122:SF1">
    <property type="entry name" value="E3 UBIQUITIN-PROTEIN LIGASE SUBSTRATE RECEPTOR MMS22"/>
    <property type="match status" value="1"/>
</dbReference>
<gene>
    <name evidence="2" type="ORF">CLCR_00217</name>
</gene>
<feature type="compositionally biased region" description="Basic and acidic residues" evidence="1">
    <location>
        <begin position="380"/>
        <end position="391"/>
    </location>
</feature>
<evidence type="ECO:0000313" key="2">
    <source>
        <dbReference type="EMBL" id="OCT54195.1"/>
    </source>
</evidence>
<dbReference type="EMBL" id="LGRB01000005">
    <property type="protein sequence ID" value="OCT54195.1"/>
    <property type="molecule type" value="Genomic_DNA"/>
</dbReference>
<dbReference type="GO" id="GO:0035361">
    <property type="term" value="C:Cul8-RING ubiquitin ligase complex"/>
    <property type="evidence" value="ECO:0007669"/>
    <property type="project" value="TreeGrafter"/>
</dbReference>
<organism evidence="2 3">
    <name type="scientific">Cladophialophora carrionii</name>
    <dbReference type="NCBI Taxonomy" id="86049"/>
    <lineage>
        <taxon>Eukaryota</taxon>
        <taxon>Fungi</taxon>
        <taxon>Dikarya</taxon>
        <taxon>Ascomycota</taxon>
        <taxon>Pezizomycotina</taxon>
        <taxon>Eurotiomycetes</taxon>
        <taxon>Chaetothyriomycetidae</taxon>
        <taxon>Chaetothyriales</taxon>
        <taxon>Herpotrichiellaceae</taxon>
        <taxon>Cladophialophora</taxon>
    </lineage>
</organism>
<dbReference type="OrthoDB" id="2386201at2759"/>
<dbReference type="VEuPathDB" id="FungiDB:CLCR_00217"/>
<dbReference type="Proteomes" id="UP000094526">
    <property type="component" value="Unassembled WGS sequence"/>
</dbReference>
<dbReference type="GO" id="GO:0005634">
    <property type="term" value="C:nucleus"/>
    <property type="evidence" value="ECO:0007669"/>
    <property type="project" value="InterPro"/>
</dbReference>
<feature type="compositionally biased region" description="Basic and acidic residues" evidence="1">
    <location>
        <begin position="57"/>
        <end position="74"/>
    </location>
</feature>
<evidence type="ECO:0000313" key="3">
    <source>
        <dbReference type="Proteomes" id="UP000094526"/>
    </source>
</evidence>
<dbReference type="eggNOG" id="ENOG502QSDS">
    <property type="taxonomic scope" value="Eukaryota"/>
</dbReference>
<dbReference type="Pfam" id="PF09462">
    <property type="entry name" value="Mus7"/>
    <property type="match status" value="1"/>
</dbReference>
<evidence type="ECO:0000256" key="1">
    <source>
        <dbReference type="SAM" id="MobiDB-lite"/>
    </source>
</evidence>
<proteinExistence type="predicted"/>
<dbReference type="GO" id="GO:0031297">
    <property type="term" value="P:replication fork processing"/>
    <property type="evidence" value="ECO:0007669"/>
    <property type="project" value="InterPro"/>
</dbReference>
<keyword evidence="3" id="KW-1185">Reference proteome</keyword>
<feature type="compositionally biased region" description="Polar residues" evidence="1">
    <location>
        <begin position="905"/>
        <end position="916"/>
    </location>
</feature>
<comment type="caution">
    <text evidence="2">The sequence shown here is derived from an EMBL/GenBank/DDBJ whole genome shotgun (WGS) entry which is preliminary data.</text>
</comment>
<protein>
    <recommendedName>
        <fullName evidence="4">Mus7/MMS22 family protein</fullName>
    </recommendedName>
</protein>
<dbReference type="GO" id="GO:0000724">
    <property type="term" value="P:double-strand break repair via homologous recombination"/>
    <property type="evidence" value="ECO:0007669"/>
    <property type="project" value="TreeGrafter"/>
</dbReference>
<feature type="region of interest" description="Disordered" evidence="1">
    <location>
        <begin position="480"/>
        <end position="504"/>
    </location>
</feature>
<feature type="region of interest" description="Disordered" evidence="1">
    <location>
        <begin position="519"/>
        <end position="585"/>
    </location>
</feature>